<reference evidence="10" key="2">
    <citation type="submission" date="2014-03" db="EMBL/GenBank/DDBJ databases">
        <title>Candidatus Competibacter-lineage genomes retrieved from metagenomes reveal functional metabolic diversity.</title>
        <authorList>
            <person name="McIlroy S.J."/>
            <person name="Albertsen M."/>
            <person name="Andresen E.K."/>
            <person name="Saunders A.M."/>
            <person name="Kristiansen R."/>
            <person name="Stokholm-Bjerregaard M."/>
            <person name="Nielsen K.L."/>
            <person name="Nielsen P.H."/>
        </authorList>
    </citation>
    <scope>NUCLEOTIDE SEQUENCE</scope>
    <source>
        <strain evidence="10">Run_A_D11</strain>
    </source>
</reference>
<name>W6M643_9GAMM</name>
<comment type="similarity">
    <text evidence="9">Belongs to the LpxL/LpxM/LpxP family.</text>
</comment>
<dbReference type="GO" id="GO:0036104">
    <property type="term" value="P:Kdo2-lipid A biosynthetic process"/>
    <property type="evidence" value="ECO:0007669"/>
    <property type="project" value="UniProtKB-UniRule"/>
</dbReference>
<keyword evidence="5 9" id="KW-0448">Lipopolysaccharide biosynthesis</keyword>
<dbReference type="GO" id="GO:0009245">
    <property type="term" value="P:lipid A biosynthetic process"/>
    <property type="evidence" value="ECO:0007669"/>
    <property type="project" value="InterPro"/>
</dbReference>
<dbReference type="CDD" id="cd07984">
    <property type="entry name" value="LPLAT_LABLAT-like"/>
    <property type="match status" value="1"/>
</dbReference>
<sequence length="313" mass="35718">MHNRTIATARSKLFSWRFLGPAYWLIWLGLGLMKIMAALPFHWQVAAGKQIGRLLGKIAQRRRRIAAINLELCFPALSPNERAVLLDEHFMALGVGLFETAMAWWASDKKLQSLARVEGVEHLTHALARGRGVILLTGHFTLLELGARFITWHHPFHAMYRSHKNRLYEMVMRRERERRSGLPPLPHEDLRGLLRALKKGRAVWYAPDQNHGIRNSVFVPFFGVTACTVMATSRLATMSGAAVVPYFPKRLPGTAGYEITILPALTDFPSGDVEADTRRINTLLEDYIRQAPEQYFWVHRRFKTQPPGKTSPY</sequence>
<dbReference type="EC" id="2.3.1.241" evidence="9"/>
<dbReference type="NCBIfam" id="TIGR02207">
    <property type="entry name" value="lipid_A_htrB"/>
    <property type="match status" value="1"/>
</dbReference>
<gene>
    <name evidence="9" type="primary">lpxL</name>
    <name evidence="10" type="ORF">BN873_240002</name>
</gene>
<dbReference type="HAMAP" id="MF_01942">
    <property type="entry name" value="Lipid_A_LpxL_LpxP"/>
    <property type="match status" value="1"/>
</dbReference>
<comment type="function">
    <text evidence="9">Catalyzes the transfer of an acyl chain from an acyl-[acyl-carrier-protein] (ACP) to a Kdo(2)-lipid IV(A) to form a Kdo(2)-(acyl)-lipid IV(A).</text>
</comment>
<dbReference type="GO" id="GO:0009103">
    <property type="term" value="P:lipopolysaccharide biosynthetic process"/>
    <property type="evidence" value="ECO:0007669"/>
    <property type="project" value="UniProtKB-UniRule"/>
</dbReference>
<feature type="short sequence motif" description="HXXXXD motif" evidence="9">
    <location>
        <begin position="139"/>
        <end position="144"/>
    </location>
</feature>
<comment type="subcellular location">
    <subcellularLocation>
        <location evidence="9">Cell inner membrane</location>
        <topology evidence="9">Single-pass membrane protein</topology>
    </subcellularLocation>
</comment>
<evidence type="ECO:0000256" key="9">
    <source>
        <dbReference type="HAMAP-Rule" id="MF_01942"/>
    </source>
</evidence>
<dbReference type="EMBL" id="CBTJ020000030">
    <property type="protein sequence ID" value="CDI02054.1"/>
    <property type="molecule type" value="Genomic_DNA"/>
</dbReference>
<dbReference type="InterPro" id="IPR004960">
    <property type="entry name" value="LipA_acyltrans"/>
</dbReference>
<evidence type="ECO:0000256" key="2">
    <source>
        <dbReference type="ARBA" id="ARBA00022519"/>
    </source>
</evidence>
<evidence type="ECO:0000313" key="10">
    <source>
        <dbReference type="EMBL" id="CDI02054.1"/>
    </source>
</evidence>
<comment type="catalytic activity">
    <reaction evidence="9">
        <text>an alpha-Kdo-(2-&gt;4)-alpha-Kdo-(2-&gt;6)-lipid IVA + a fatty acyl-[ACP] = an alpha-Kdo-(2-&gt;4)-alpha-Kdo-(2-&gt;6)-(acyl)-lipid IVA + holo-[ACP]</text>
        <dbReference type="Rhea" id="RHEA:69396"/>
        <dbReference type="Rhea" id="RHEA-COMP:9685"/>
        <dbReference type="Rhea" id="RHEA-COMP:14125"/>
        <dbReference type="ChEBI" id="CHEBI:64479"/>
        <dbReference type="ChEBI" id="CHEBI:138651"/>
        <dbReference type="ChEBI" id="CHEBI:176429"/>
        <dbReference type="ChEBI" id="CHEBI:176430"/>
        <dbReference type="EC" id="2.3.1.241"/>
    </reaction>
</comment>
<dbReference type="AlphaFoldDB" id="W6M643"/>
<evidence type="ECO:0000256" key="3">
    <source>
        <dbReference type="ARBA" id="ARBA00022679"/>
    </source>
</evidence>
<dbReference type="PIRSF" id="PIRSF026649">
    <property type="entry name" value="MsbB"/>
    <property type="match status" value="1"/>
</dbReference>
<keyword evidence="2 9" id="KW-0997">Cell inner membrane</keyword>
<dbReference type="UniPathway" id="UPA00360">
    <property type="reaction ID" value="UER00485"/>
</dbReference>
<evidence type="ECO:0000256" key="4">
    <source>
        <dbReference type="ARBA" id="ARBA00022692"/>
    </source>
</evidence>
<dbReference type="Pfam" id="PF03279">
    <property type="entry name" value="Lip_A_acyltrans"/>
    <property type="match status" value="1"/>
</dbReference>
<evidence type="ECO:0000256" key="5">
    <source>
        <dbReference type="ARBA" id="ARBA00022985"/>
    </source>
</evidence>
<reference evidence="10" key="1">
    <citation type="submission" date="2013-07" db="EMBL/GenBank/DDBJ databases">
        <authorList>
            <person name="McIlroy S."/>
        </authorList>
    </citation>
    <scope>NUCLEOTIDE SEQUENCE [LARGE SCALE GENOMIC DNA]</scope>
    <source>
        <strain evidence="10">Run_A_D11</strain>
    </source>
</reference>
<dbReference type="OrthoDB" id="9803456at2"/>
<dbReference type="GO" id="GO:0005886">
    <property type="term" value="C:plasma membrane"/>
    <property type="evidence" value="ECO:0007669"/>
    <property type="project" value="UniProtKB-SubCell"/>
</dbReference>
<dbReference type="UniPathway" id="UPA00030"/>
<keyword evidence="3 9" id="KW-0808">Transferase</keyword>
<organism evidence="10 11">
    <name type="scientific">Candidatus Competibacter denitrificans Run_A_D11</name>
    <dbReference type="NCBI Taxonomy" id="1400863"/>
    <lineage>
        <taxon>Bacteria</taxon>
        <taxon>Pseudomonadati</taxon>
        <taxon>Pseudomonadota</taxon>
        <taxon>Gammaproteobacteria</taxon>
        <taxon>Candidatus Competibacteraceae</taxon>
        <taxon>Candidatus Competibacter</taxon>
    </lineage>
</organism>
<dbReference type="GO" id="GO:0008913">
    <property type="term" value="F:Kdo2-lipid IVA acyltransferase activity"/>
    <property type="evidence" value="ECO:0007669"/>
    <property type="project" value="UniProtKB-EC"/>
</dbReference>
<accession>W6M643</accession>
<dbReference type="PANTHER" id="PTHR30606">
    <property type="entry name" value="LIPID A BIOSYNTHESIS LAUROYL ACYLTRANSFERASE"/>
    <property type="match status" value="1"/>
</dbReference>
<keyword evidence="6 9" id="KW-1133">Transmembrane helix</keyword>
<keyword evidence="8 9" id="KW-0012">Acyltransferase</keyword>
<feature type="transmembrane region" description="Helical" evidence="9">
    <location>
        <begin position="21"/>
        <end position="43"/>
    </location>
</feature>
<comment type="pathway">
    <text evidence="9">Glycolipid biosynthesis; KDO(2)-lipid A biosynthesis; KDO(2)-lipid A from CMP-3-deoxy-D-manno-octulosonate and lipid IV(A): step 3/4.</text>
</comment>
<dbReference type="Proteomes" id="UP000035760">
    <property type="component" value="Unassembled WGS sequence"/>
</dbReference>
<evidence type="ECO:0000256" key="1">
    <source>
        <dbReference type="ARBA" id="ARBA00022475"/>
    </source>
</evidence>
<evidence type="ECO:0000256" key="7">
    <source>
        <dbReference type="ARBA" id="ARBA00023136"/>
    </source>
</evidence>
<comment type="caution">
    <text evidence="10">The sequence shown here is derived from an EMBL/GenBank/DDBJ whole genome shotgun (WGS) entry which is preliminary data.</text>
</comment>
<keyword evidence="1 9" id="KW-1003">Cell membrane</keyword>
<dbReference type="RefSeq" id="WP_048671789.1">
    <property type="nucleotide sequence ID" value="NZ_CBTJ020000030.1"/>
</dbReference>
<keyword evidence="7 9" id="KW-0472">Membrane</keyword>
<protein>
    <recommendedName>
        <fullName evidence="9">Lipid A biosynthesis acyltransferase</fullName>
        <ecNumber evidence="9">2.3.1.241</ecNumber>
    </recommendedName>
    <alternativeName>
        <fullName evidence="9">Kdo(2)-lipid IV(A) acyltransferase</fullName>
    </alternativeName>
</protein>
<dbReference type="STRING" id="1400863.BN873_240002"/>
<evidence type="ECO:0000256" key="6">
    <source>
        <dbReference type="ARBA" id="ARBA00022989"/>
    </source>
</evidence>
<dbReference type="PANTHER" id="PTHR30606:SF9">
    <property type="entry name" value="LIPID A BIOSYNTHESIS LAUROYLTRANSFERASE"/>
    <property type="match status" value="1"/>
</dbReference>
<dbReference type="InterPro" id="IPR011920">
    <property type="entry name" value="Lipid_A_LpxL_LpxP"/>
</dbReference>
<evidence type="ECO:0000256" key="8">
    <source>
        <dbReference type="ARBA" id="ARBA00023315"/>
    </source>
</evidence>
<keyword evidence="4 9" id="KW-0812">Transmembrane</keyword>
<proteinExistence type="inferred from homology"/>
<comment type="pathway">
    <text evidence="9">Bacterial outer membrane biogenesis; lipopolysaccharide biosynthesis.</text>
</comment>
<keyword evidence="11" id="KW-1185">Reference proteome</keyword>
<evidence type="ECO:0000313" key="11">
    <source>
        <dbReference type="Proteomes" id="UP000035760"/>
    </source>
</evidence>